<evidence type="ECO:0000259" key="4">
    <source>
        <dbReference type="Pfam" id="PF03721"/>
    </source>
</evidence>
<dbReference type="InterPro" id="IPR028359">
    <property type="entry name" value="UDP_ManNAc/GlcNAc_DH"/>
</dbReference>
<feature type="domain" description="UDP-glucose/GDP-mannose dehydrogenase dimerisation" evidence="3">
    <location>
        <begin position="247"/>
        <end position="321"/>
    </location>
</feature>
<comment type="similarity">
    <text evidence="1 2">Belongs to the UDP-glucose/GDP-mannose dehydrogenase family.</text>
</comment>
<dbReference type="InterPro" id="IPR008927">
    <property type="entry name" value="6-PGluconate_DH-like_C_sf"/>
</dbReference>
<dbReference type="GO" id="GO:0016616">
    <property type="term" value="F:oxidoreductase activity, acting on the CH-OH group of donors, NAD or NADP as acceptor"/>
    <property type="evidence" value="ECO:0007669"/>
    <property type="project" value="InterPro"/>
</dbReference>
<evidence type="ECO:0000259" key="3">
    <source>
        <dbReference type="Pfam" id="PF00984"/>
    </source>
</evidence>
<dbReference type="InterPro" id="IPR036220">
    <property type="entry name" value="UDP-Glc/GDP-Man_DH_C_sf"/>
</dbReference>
<dbReference type="PANTHER" id="PTHR43491:SF2">
    <property type="entry name" value="UDP-N-ACETYL-D-MANNOSAMINE DEHYDROGENASE"/>
    <property type="match status" value="1"/>
</dbReference>
<dbReference type="SUPFAM" id="SSF51735">
    <property type="entry name" value="NAD(P)-binding Rossmann-fold domains"/>
    <property type="match status" value="1"/>
</dbReference>
<dbReference type="InterPro" id="IPR014026">
    <property type="entry name" value="UDP-Glc/GDP-Man_DH_dimer"/>
</dbReference>
<feature type="domain" description="UDP-glucose/GDP-mannose dehydrogenase N-terminal" evidence="4">
    <location>
        <begin position="67"/>
        <end position="223"/>
    </location>
</feature>
<dbReference type="PIRSF" id="PIRSF500136">
    <property type="entry name" value="UDP_ManNAc_DH"/>
    <property type="match status" value="1"/>
</dbReference>
<accession>A0A9P9AAP2</accession>
<organism evidence="5 6">
    <name type="scientific">Plectosphaerella plurivora</name>
    <dbReference type="NCBI Taxonomy" id="936078"/>
    <lineage>
        <taxon>Eukaryota</taxon>
        <taxon>Fungi</taxon>
        <taxon>Dikarya</taxon>
        <taxon>Ascomycota</taxon>
        <taxon>Pezizomycotina</taxon>
        <taxon>Sordariomycetes</taxon>
        <taxon>Hypocreomycetidae</taxon>
        <taxon>Glomerellales</taxon>
        <taxon>Plectosphaerellaceae</taxon>
        <taxon>Plectosphaerella</taxon>
    </lineage>
</organism>
<proteinExistence type="inferred from homology"/>
<dbReference type="PANTHER" id="PTHR43491">
    <property type="entry name" value="UDP-N-ACETYL-D-MANNOSAMINE DEHYDROGENASE"/>
    <property type="match status" value="1"/>
</dbReference>
<dbReference type="InterPro" id="IPR001732">
    <property type="entry name" value="UDP-Glc/GDP-Man_DH_N"/>
</dbReference>
<dbReference type="Pfam" id="PF00984">
    <property type="entry name" value="UDPG_MGDP_dh"/>
    <property type="match status" value="1"/>
</dbReference>
<dbReference type="AlphaFoldDB" id="A0A9P9AAP2"/>
<dbReference type="PIRSF" id="PIRSF000124">
    <property type="entry name" value="UDPglc_GDPman_dh"/>
    <property type="match status" value="1"/>
</dbReference>
<dbReference type="GO" id="GO:0016628">
    <property type="term" value="F:oxidoreductase activity, acting on the CH-CH group of donors, NAD or NADP as acceptor"/>
    <property type="evidence" value="ECO:0007669"/>
    <property type="project" value="InterPro"/>
</dbReference>
<dbReference type="Proteomes" id="UP000770015">
    <property type="component" value="Unassembled WGS sequence"/>
</dbReference>
<dbReference type="Pfam" id="PF03721">
    <property type="entry name" value="UDPG_MGDP_dh_N"/>
    <property type="match status" value="1"/>
</dbReference>
<evidence type="ECO:0000313" key="5">
    <source>
        <dbReference type="EMBL" id="KAH6691383.1"/>
    </source>
</evidence>
<name>A0A9P9AAP2_9PEZI</name>
<evidence type="ECO:0000256" key="2">
    <source>
        <dbReference type="PIRNR" id="PIRNR000124"/>
    </source>
</evidence>
<comment type="caution">
    <text evidence="5">The sequence shown here is derived from an EMBL/GenBank/DDBJ whole genome shotgun (WGS) entry which is preliminary data.</text>
</comment>
<reference evidence="5" key="1">
    <citation type="journal article" date="2021" name="Nat. Commun.">
        <title>Genetic determinants of endophytism in the Arabidopsis root mycobiome.</title>
        <authorList>
            <person name="Mesny F."/>
            <person name="Miyauchi S."/>
            <person name="Thiergart T."/>
            <person name="Pickel B."/>
            <person name="Atanasova L."/>
            <person name="Karlsson M."/>
            <person name="Huettel B."/>
            <person name="Barry K.W."/>
            <person name="Haridas S."/>
            <person name="Chen C."/>
            <person name="Bauer D."/>
            <person name="Andreopoulos W."/>
            <person name="Pangilinan J."/>
            <person name="LaButti K."/>
            <person name="Riley R."/>
            <person name="Lipzen A."/>
            <person name="Clum A."/>
            <person name="Drula E."/>
            <person name="Henrissat B."/>
            <person name="Kohler A."/>
            <person name="Grigoriev I.V."/>
            <person name="Martin F.M."/>
            <person name="Hacquard S."/>
        </authorList>
    </citation>
    <scope>NUCLEOTIDE SEQUENCE</scope>
    <source>
        <strain evidence="5">MPI-SDFR-AT-0117</strain>
    </source>
</reference>
<dbReference type="GO" id="GO:0000271">
    <property type="term" value="P:polysaccharide biosynthetic process"/>
    <property type="evidence" value="ECO:0007669"/>
    <property type="project" value="InterPro"/>
</dbReference>
<evidence type="ECO:0000313" key="6">
    <source>
        <dbReference type="Proteomes" id="UP000770015"/>
    </source>
</evidence>
<dbReference type="Gene3D" id="3.40.50.720">
    <property type="entry name" value="NAD(P)-binding Rossmann-like Domain"/>
    <property type="match status" value="2"/>
</dbReference>
<dbReference type="OrthoDB" id="5059218at2759"/>
<protein>
    <submittedName>
        <fullName evidence="5">Polysaccharide biosynthesis protein vipA/tviB</fullName>
    </submittedName>
</protein>
<dbReference type="InterPro" id="IPR036291">
    <property type="entry name" value="NAD(P)-bd_dom_sf"/>
</dbReference>
<dbReference type="SUPFAM" id="SSF52413">
    <property type="entry name" value="UDP-glucose/GDP-mannose dehydrogenase C-terminal domain"/>
    <property type="match status" value="1"/>
</dbReference>
<gene>
    <name evidence="5" type="ORF">F5X68DRAFT_220837</name>
</gene>
<dbReference type="SUPFAM" id="SSF48179">
    <property type="entry name" value="6-phosphogluconate dehydrogenase C-terminal domain-like"/>
    <property type="match status" value="1"/>
</dbReference>
<keyword evidence="6" id="KW-1185">Reference proteome</keyword>
<dbReference type="EMBL" id="JAGSXJ010000005">
    <property type="protein sequence ID" value="KAH6691383.1"/>
    <property type="molecule type" value="Genomic_DNA"/>
</dbReference>
<sequence length="455" mass="50168">MPIIYKDPSIRPSPLDLSDVTLNGPSKHACVDTVLALTPPPEEDDVQKIIVSSDITTPITPETVPLVAVIGVGYVGTHLVSNFSRHWDVIGFDISEKRISQIRQETEFCRNKNVRFSSSQSDLSEATHFLISVPTLLLPDKTVDASYLKDAIRTVFERARPGAVIVIESSVAIGMTRQLLGPFAQSRRCFAGMSPERVDPGRTEPPAYLIPKVISGLDDMCPGSLVAITRLYAPVFDTIIPVSRPEVAELTKLYENCQRMINIAYVNEMADACVGLDIDPYEVCAAARSKPFGYMDFTPGLGVGGHCIPVNPWYLLSGCEMPLLRSAAEKMNERPKTIANYYADHIGEHAGKYGAKARILVVGMGFKPGQSVLCYSPGLELARGLVEGSGRFDVMFADPLVSQSSLPQIKKLDDCFWDVETLNEFDLIIVAMRQHGIDFNVLEQARDVRVKWWCS</sequence>
<dbReference type="InterPro" id="IPR017476">
    <property type="entry name" value="UDP-Glc/GDP-Man"/>
</dbReference>
<dbReference type="GO" id="GO:0051287">
    <property type="term" value="F:NAD binding"/>
    <property type="evidence" value="ECO:0007669"/>
    <property type="project" value="InterPro"/>
</dbReference>
<evidence type="ECO:0000256" key="1">
    <source>
        <dbReference type="ARBA" id="ARBA00006601"/>
    </source>
</evidence>
<dbReference type="NCBIfam" id="TIGR03026">
    <property type="entry name" value="NDP-sugDHase"/>
    <property type="match status" value="1"/>
</dbReference>